<dbReference type="GO" id="GO:0051455">
    <property type="term" value="P:spindle attachment to meiosis I kinetochore"/>
    <property type="evidence" value="ECO:0007669"/>
    <property type="project" value="TreeGrafter"/>
</dbReference>
<dbReference type="SUPFAM" id="SSF51182">
    <property type="entry name" value="RmlC-like cupins"/>
    <property type="match status" value="1"/>
</dbReference>
<feature type="domain" description="Mif2/CENP-C cupin" evidence="8">
    <location>
        <begin position="422"/>
        <end position="506"/>
    </location>
</feature>
<dbReference type="Gene3D" id="2.60.120.10">
    <property type="entry name" value="Jelly Rolls"/>
    <property type="match status" value="1"/>
</dbReference>
<dbReference type="GO" id="GO:0000776">
    <property type="term" value="C:kinetochore"/>
    <property type="evidence" value="ECO:0007669"/>
    <property type="project" value="InterPro"/>
</dbReference>
<gene>
    <name evidence="9" type="ORF">C8F04DRAFT_1312145</name>
</gene>
<feature type="region of interest" description="Disordered" evidence="7">
    <location>
        <begin position="514"/>
        <end position="552"/>
    </location>
</feature>
<feature type="compositionally biased region" description="Basic and acidic residues" evidence="7">
    <location>
        <begin position="273"/>
        <end position="291"/>
    </location>
</feature>
<dbReference type="GO" id="GO:0051315">
    <property type="term" value="P:attachment of mitotic spindle microtubules to kinetochore"/>
    <property type="evidence" value="ECO:0007669"/>
    <property type="project" value="TreeGrafter"/>
</dbReference>
<dbReference type="PANTHER" id="PTHR16684:SF11">
    <property type="entry name" value="CENTROMERE PROTEIN C"/>
    <property type="match status" value="1"/>
</dbReference>
<dbReference type="Pfam" id="PF11699">
    <property type="entry name" value="CENP-C_C"/>
    <property type="match status" value="1"/>
</dbReference>
<feature type="region of interest" description="Disordered" evidence="7">
    <location>
        <begin position="37"/>
        <end position="293"/>
    </location>
</feature>
<feature type="region of interest" description="Disordered" evidence="7">
    <location>
        <begin position="333"/>
        <end position="354"/>
    </location>
</feature>
<reference evidence="9" key="1">
    <citation type="submission" date="2023-03" db="EMBL/GenBank/DDBJ databases">
        <title>Massive genome expansion in bonnet fungi (Mycena s.s.) driven by repeated elements and novel gene families across ecological guilds.</title>
        <authorList>
            <consortium name="Lawrence Berkeley National Laboratory"/>
            <person name="Harder C.B."/>
            <person name="Miyauchi S."/>
            <person name="Viragh M."/>
            <person name="Kuo A."/>
            <person name="Thoen E."/>
            <person name="Andreopoulos B."/>
            <person name="Lu D."/>
            <person name="Skrede I."/>
            <person name="Drula E."/>
            <person name="Henrissat B."/>
            <person name="Morin E."/>
            <person name="Kohler A."/>
            <person name="Barry K."/>
            <person name="LaButti K."/>
            <person name="Morin E."/>
            <person name="Salamov A."/>
            <person name="Lipzen A."/>
            <person name="Mereny Z."/>
            <person name="Hegedus B."/>
            <person name="Baldrian P."/>
            <person name="Stursova M."/>
            <person name="Weitz H."/>
            <person name="Taylor A."/>
            <person name="Grigoriev I.V."/>
            <person name="Nagy L.G."/>
            <person name="Martin F."/>
            <person name="Kauserud H."/>
        </authorList>
    </citation>
    <scope>NUCLEOTIDE SEQUENCE</scope>
    <source>
        <strain evidence="9">CBHHK200</strain>
    </source>
</reference>
<feature type="compositionally biased region" description="Acidic residues" evidence="7">
    <location>
        <begin position="70"/>
        <end position="88"/>
    </location>
</feature>
<dbReference type="InterPro" id="IPR028386">
    <property type="entry name" value="CENP-C/Mif2/cnp3"/>
</dbReference>
<evidence type="ECO:0000256" key="6">
    <source>
        <dbReference type="ARBA" id="ARBA00075033"/>
    </source>
</evidence>
<comment type="function">
    <text evidence="5">Component of the kinetochore, a multiprotein complex that assembles on centromeric DNA and attaches chromosomes to spindle microtubules, mediating chromosome segregation and sister chromatid segregation during meiosis and mitosis. Component of the inner kinetochore constitutive centromere-associated network (CCAN), which serves as a structural platform for outer kinetochore assembly.</text>
</comment>
<organism evidence="9 10">
    <name type="scientific">Mycena alexandri</name>
    <dbReference type="NCBI Taxonomy" id="1745969"/>
    <lineage>
        <taxon>Eukaryota</taxon>
        <taxon>Fungi</taxon>
        <taxon>Dikarya</taxon>
        <taxon>Basidiomycota</taxon>
        <taxon>Agaricomycotina</taxon>
        <taxon>Agaricomycetes</taxon>
        <taxon>Agaricomycetidae</taxon>
        <taxon>Agaricales</taxon>
        <taxon>Marasmiineae</taxon>
        <taxon>Mycenaceae</taxon>
        <taxon>Mycena</taxon>
    </lineage>
</organism>
<evidence type="ECO:0000313" key="10">
    <source>
        <dbReference type="Proteomes" id="UP001218188"/>
    </source>
</evidence>
<dbReference type="InterPro" id="IPR011051">
    <property type="entry name" value="RmlC_Cupin_sf"/>
</dbReference>
<dbReference type="InterPro" id="IPR025974">
    <property type="entry name" value="Mif2/CENP-C_cupin"/>
</dbReference>
<protein>
    <recommendedName>
        <fullName evidence="6">CENP-C homolog</fullName>
    </recommendedName>
</protein>
<keyword evidence="10" id="KW-1185">Reference proteome</keyword>
<dbReference type="Proteomes" id="UP001218188">
    <property type="component" value="Unassembled WGS sequence"/>
</dbReference>
<feature type="compositionally biased region" description="Acidic residues" evidence="7">
    <location>
        <begin position="152"/>
        <end position="175"/>
    </location>
</feature>
<evidence type="ECO:0000256" key="3">
    <source>
        <dbReference type="ARBA" id="ARBA00023125"/>
    </source>
</evidence>
<feature type="compositionally biased region" description="Gly residues" evidence="7">
    <location>
        <begin position="528"/>
        <end position="537"/>
    </location>
</feature>
<dbReference type="GO" id="GO:0019237">
    <property type="term" value="F:centromeric DNA binding"/>
    <property type="evidence" value="ECO:0007669"/>
    <property type="project" value="InterPro"/>
</dbReference>
<evidence type="ECO:0000256" key="1">
    <source>
        <dbReference type="ARBA" id="ARBA00004123"/>
    </source>
</evidence>
<dbReference type="FunFam" id="2.60.120.10:FF:000033">
    <property type="entry name" value="Centromere protein C 1"/>
    <property type="match status" value="1"/>
</dbReference>
<evidence type="ECO:0000256" key="5">
    <source>
        <dbReference type="ARBA" id="ARBA00057947"/>
    </source>
</evidence>
<feature type="compositionally biased region" description="Basic residues" evidence="7">
    <location>
        <begin position="261"/>
        <end position="272"/>
    </location>
</feature>
<dbReference type="EMBL" id="JARJCM010000218">
    <property type="protein sequence ID" value="KAJ7022062.1"/>
    <property type="molecule type" value="Genomic_DNA"/>
</dbReference>
<evidence type="ECO:0000259" key="8">
    <source>
        <dbReference type="Pfam" id="PF11699"/>
    </source>
</evidence>
<feature type="region of interest" description="Disordered" evidence="7">
    <location>
        <begin position="1"/>
        <end position="25"/>
    </location>
</feature>
<dbReference type="CDD" id="cd06993">
    <property type="entry name" value="cupin_CENP-C_C"/>
    <property type="match status" value="1"/>
</dbReference>
<dbReference type="GO" id="GO:0005634">
    <property type="term" value="C:nucleus"/>
    <property type="evidence" value="ECO:0007669"/>
    <property type="project" value="UniProtKB-SubCell"/>
</dbReference>
<feature type="compositionally biased region" description="Polar residues" evidence="7">
    <location>
        <begin position="99"/>
        <end position="112"/>
    </location>
</feature>
<comment type="subcellular location">
    <subcellularLocation>
        <location evidence="1">Nucleus</location>
    </subcellularLocation>
</comment>
<keyword evidence="4" id="KW-0539">Nucleus</keyword>
<evidence type="ECO:0000256" key="4">
    <source>
        <dbReference type="ARBA" id="ARBA00023242"/>
    </source>
</evidence>
<keyword evidence="3" id="KW-0238">DNA-binding</keyword>
<evidence type="ECO:0000313" key="9">
    <source>
        <dbReference type="EMBL" id="KAJ7022062.1"/>
    </source>
</evidence>
<comment type="similarity">
    <text evidence="2">Belongs to the CENP-C/MIF2 family.</text>
</comment>
<feature type="compositionally biased region" description="Acidic residues" evidence="7">
    <location>
        <begin position="232"/>
        <end position="243"/>
    </location>
</feature>
<evidence type="ECO:0000256" key="7">
    <source>
        <dbReference type="SAM" id="MobiDB-lite"/>
    </source>
</evidence>
<evidence type="ECO:0000256" key="2">
    <source>
        <dbReference type="ARBA" id="ARBA00010291"/>
    </source>
</evidence>
<dbReference type="PANTHER" id="PTHR16684">
    <property type="entry name" value="CENTROMERE PROTEIN C"/>
    <property type="match status" value="1"/>
</dbReference>
<feature type="compositionally biased region" description="Acidic residues" evidence="7">
    <location>
        <begin position="193"/>
        <end position="202"/>
    </location>
</feature>
<dbReference type="AlphaFoldDB" id="A0AAD6SAR2"/>
<proteinExistence type="inferred from homology"/>
<accession>A0AAD6SAR2</accession>
<name>A0AAD6SAR2_9AGAR</name>
<feature type="compositionally biased region" description="Basic and acidic residues" evidence="7">
    <location>
        <begin position="37"/>
        <end position="46"/>
    </location>
</feature>
<dbReference type="InterPro" id="IPR014710">
    <property type="entry name" value="RmlC-like_jellyroll"/>
</dbReference>
<comment type="caution">
    <text evidence="9">The sequence shown here is derived from an EMBL/GenBank/DDBJ whole genome shotgun (WGS) entry which is preliminary data.</text>
</comment>
<dbReference type="GO" id="GO:0051382">
    <property type="term" value="P:kinetochore assembly"/>
    <property type="evidence" value="ECO:0007669"/>
    <property type="project" value="InterPro"/>
</dbReference>
<sequence length="552" mass="60358">MARTPNKPTSKPHVPYRGDDFSVGKKTGIKVAHVERTADGYEKFDHLLSQANGRAPPRRKKKSIPRVSESGEEDDEQVDEEEDEDEGGEVSMDVDSPVHYSTTPHATASSRPVSRGAAVDFDAVPSPRARKSVGRAGPSRLGTTLTARELLEQDEGDDVGGMDDYYPDDKEDEDDVPVRSPKGKGKATHPPEDESFADADDEVPVKSPRGKGKAAAPPTPTPKGKGRALPPVDEEDEEQQIEDDIARNIVSDEEEEEPAPPKKKAKANPKPKKTVESRTQKENRDAPEGVRRSQRIPYAPIAFWRGERYVYAPREPGQKRLVPYIQDIIRVQEEPPAPRRAGSKRKRARSSTARATPEIIEREVIVEIDASNPEAGWDDDTSPTAVVLDYHTAANVTRRVAFTAKMFDPKPAKVSGPDDAWSFEKIFGDGDFMAAGQLVIPVGKRKPGKGTKDNTYIFYVVEGAVNVFIADTQVVLATGGMFMVPRGNSYFIENIAERPAKLFFTQARKMREDELEEEGGARGISVAMGGGGRGGSSMGEREGRSGSAGSKR</sequence>